<evidence type="ECO:0000313" key="2">
    <source>
        <dbReference type="Proteomes" id="UP001329825"/>
    </source>
</evidence>
<evidence type="ECO:0008006" key="3">
    <source>
        <dbReference type="Google" id="ProtNLM"/>
    </source>
</evidence>
<accession>A0ABZ1CS73</accession>
<dbReference type="Proteomes" id="UP001329825">
    <property type="component" value="Chromosome 2"/>
</dbReference>
<reference evidence="1 2" key="1">
    <citation type="submission" date="2024-01" db="EMBL/GenBank/DDBJ databases">
        <title>Comparative genomics of Cryptococcus and Kwoniella reveals pathogenesis evolution and contrasting modes of karyotype evolution via chromosome fusion or intercentromeric recombination.</title>
        <authorList>
            <person name="Coelho M.A."/>
            <person name="David-Palma M."/>
            <person name="Shea T."/>
            <person name="Bowers K."/>
            <person name="McGinley-Smith S."/>
            <person name="Mohammad A.W."/>
            <person name="Gnirke A."/>
            <person name="Yurkov A.M."/>
            <person name="Nowrousian M."/>
            <person name="Sun S."/>
            <person name="Cuomo C.A."/>
            <person name="Heitman J."/>
        </authorList>
    </citation>
    <scope>NUCLEOTIDE SEQUENCE [LARGE SCALE GENOMIC DNA]</scope>
    <source>
        <strain evidence="1">CBS 11374</strain>
    </source>
</reference>
<proteinExistence type="predicted"/>
<gene>
    <name evidence="1" type="ORF">IL334_001448</name>
</gene>
<name>A0ABZ1CS73_9TREE</name>
<dbReference type="RefSeq" id="XP_062789256.1">
    <property type="nucleotide sequence ID" value="XM_062933205.1"/>
</dbReference>
<evidence type="ECO:0000313" key="1">
    <source>
        <dbReference type="EMBL" id="WRT64516.1"/>
    </source>
</evidence>
<dbReference type="EMBL" id="CP141882">
    <property type="protein sequence ID" value="WRT64516.1"/>
    <property type="molecule type" value="Genomic_DNA"/>
</dbReference>
<protein>
    <recommendedName>
        <fullName evidence="3">F-box domain-containing protein</fullName>
    </recommendedName>
</protein>
<dbReference type="GeneID" id="87953579"/>
<sequence>MTPHILSRLLCRPSDSKRPVNRFIPLSDASYSTRPFITIITPSVVDQGNNRSPFALDQLPDPVTALIIEFLPISNKGDLHSLTLCSKDTYRMFSPLLYKSIKINKNNVKSVFYGFKARKAMDLKPSKSALLRKVERLFIEDLQAAQAIAQVLDPSNLQLHHVPGICIPNKPSRSAFPSVRYVSFGAAFGSSDSGQIEPLIAVLASFLNPVHVCVTAPTHLEGYNPRVHSWSIEEIWHCLVTWNVKSLTGHELDYNLINANLELVNVPCLPSNYYTPHNLAMLKKKSMDRCNDYDEYPMTFDQIAQAYANASDWVKNKFAVKTRMEAEECICCGDK</sequence>
<organism evidence="1 2">
    <name type="scientific">Kwoniella shivajii</name>
    <dbReference type="NCBI Taxonomy" id="564305"/>
    <lineage>
        <taxon>Eukaryota</taxon>
        <taxon>Fungi</taxon>
        <taxon>Dikarya</taxon>
        <taxon>Basidiomycota</taxon>
        <taxon>Agaricomycotina</taxon>
        <taxon>Tremellomycetes</taxon>
        <taxon>Tremellales</taxon>
        <taxon>Cryptococcaceae</taxon>
        <taxon>Kwoniella</taxon>
    </lineage>
</organism>
<keyword evidence="2" id="KW-1185">Reference proteome</keyword>